<evidence type="ECO:0008006" key="4">
    <source>
        <dbReference type="Google" id="ProtNLM"/>
    </source>
</evidence>
<protein>
    <recommendedName>
        <fullName evidence="4">PEP-CTERM sorting domain-containing protein</fullName>
    </recommendedName>
</protein>
<feature type="signal peptide" evidence="1">
    <location>
        <begin position="1"/>
        <end position="18"/>
    </location>
</feature>
<gene>
    <name evidence="2" type="ORF">D9M09_04285</name>
</gene>
<keyword evidence="1" id="KW-0732">Signal</keyword>
<evidence type="ECO:0000256" key="1">
    <source>
        <dbReference type="SAM" id="SignalP"/>
    </source>
</evidence>
<accession>A0A3G2E556</accession>
<evidence type="ECO:0000313" key="2">
    <source>
        <dbReference type="EMBL" id="AYM75097.1"/>
    </source>
</evidence>
<proteinExistence type="predicted"/>
<keyword evidence="3" id="KW-1185">Reference proteome</keyword>
<dbReference type="Proteomes" id="UP000279594">
    <property type="component" value="Chromosome"/>
</dbReference>
<dbReference type="AlphaFoldDB" id="A0A3G2E556"/>
<dbReference type="EMBL" id="CP033019">
    <property type="protein sequence ID" value="AYM75097.1"/>
    <property type="molecule type" value="Genomic_DNA"/>
</dbReference>
<feature type="chain" id="PRO_5018051237" description="PEP-CTERM sorting domain-containing protein" evidence="1">
    <location>
        <begin position="19"/>
        <end position="88"/>
    </location>
</feature>
<name>A0A3G2E556_9BURK</name>
<reference evidence="2 3" key="1">
    <citation type="submission" date="2018-10" db="EMBL/GenBank/DDBJ databases">
        <title>Effects of UV and annual dynamics of microbial communities in freshwater RAS systems.</title>
        <authorList>
            <person name="Bekkelund A.K."/>
            <person name="Hansen B.R."/>
            <person name="Stokken H."/>
            <person name="Eriksen B.F."/>
            <person name="Kashulin N.A."/>
        </authorList>
    </citation>
    <scope>NUCLEOTIDE SEQUENCE [LARGE SCALE GENOMIC DNA]</scope>
    <source>
        <strain evidence="2 3">BHSEK</strain>
    </source>
</reference>
<organism evidence="2 3">
    <name type="scientific">Janthinobacterium agaricidamnosum</name>
    <dbReference type="NCBI Taxonomy" id="55508"/>
    <lineage>
        <taxon>Bacteria</taxon>
        <taxon>Pseudomonadati</taxon>
        <taxon>Pseudomonadota</taxon>
        <taxon>Betaproteobacteria</taxon>
        <taxon>Burkholderiales</taxon>
        <taxon>Oxalobacteraceae</taxon>
        <taxon>Janthinobacterium</taxon>
    </lineage>
</organism>
<sequence length="88" mass="9128">MILLGAALSLWTAGSTHAAGTAPVQKASYQAAPATLATRLASFQSQDASLHAPASHEPGTHSLLLVTIVLLSLRMRARATTSSEKFSN</sequence>
<evidence type="ECO:0000313" key="3">
    <source>
        <dbReference type="Proteomes" id="UP000279594"/>
    </source>
</evidence>